<dbReference type="EMBL" id="MU276738">
    <property type="protein sequence ID" value="KAI0037745.1"/>
    <property type="molecule type" value="Genomic_DNA"/>
</dbReference>
<sequence length="81" mass="9438">HDTVDDHCRLSNWQKGKRLWASVSKPLSLAQATEQGDIYTEFTNSLELDHPEKLSEWREKIHEWEAHGCRLNPYRKPAPGV</sequence>
<proteinExistence type="predicted"/>
<organism evidence="1 2">
    <name type="scientific">Auriscalpium vulgare</name>
    <dbReference type="NCBI Taxonomy" id="40419"/>
    <lineage>
        <taxon>Eukaryota</taxon>
        <taxon>Fungi</taxon>
        <taxon>Dikarya</taxon>
        <taxon>Basidiomycota</taxon>
        <taxon>Agaricomycotina</taxon>
        <taxon>Agaricomycetes</taxon>
        <taxon>Russulales</taxon>
        <taxon>Auriscalpiaceae</taxon>
        <taxon>Auriscalpium</taxon>
    </lineage>
</organism>
<gene>
    <name evidence="1" type="ORF">FA95DRAFT_1506555</name>
</gene>
<evidence type="ECO:0000313" key="1">
    <source>
        <dbReference type="EMBL" id="KAI0037745.1"/>
    </source>
</evidence>
<accession>A0ACB8R1F5</accession>
<reference evidence="1" key="2">
    <citation type="journal article" date="2022" name="New Phytol.">
        <title>Evolutionary transition to the ectomycorrhizal habit in the genomes of a hyperdiverse lineage of mushroom-forming fungi.</title>
        <authorList>
            <person name="Looney B."/>
            <person name="Miyauchi S."/>
            <person name="Morin E."/>
            <person name="Drula E."/>
            <person name="Courty P.E."/>
            <person name="Kohler A."/>
            <person name="Kuo A."/>
            <person name="LaButti K."/>
            <person name="Pangilinan J."/>
            <person name="Lipzen A."/>
            <person name="Riley R."/>
            <person name="Andreopoulos W."/>
            <person name="He G."/>
            <person name="Johnson J."/>
            <person name="Nolan M."/>
            <person name="Tritt A."/>
            <person name="Barry K.W."/>
            <person name="Grigoriev I.V."/>
            <person name="Nagy L.G."/>
            <person name="Hibbett D."/>
            <person name="Henrissat B."/>
            <person name="Matheny P.B."/>
            <person name="Labbe J."/>
            <person name="Martin F.M."/>
        </authorList>
    </citation>
    <scope>NUCLEOTIDE SEQUENCE</scope>
    <source>
        <strain evidence="1">FP105234-sp</strain>
    </source>
</reference>
<feature type="non-terminal residue" evidence="1">
    <location>
        <position position="1"/>
    </location>
</feature>
<keyword evidence="2" id="KW-1185">Reference proteome</keyword>
<dbReference type="Proteomes" id="UP000814033">
    <property type="component" value="Unassembled WGS sequence"/>
</dbReference>
<comment type="caution">
    <text evidence="1">The sequence shown here is derived from an EMBL/GenBank/DDBJ whole genome shotgun (WGS) entry which is preliminary data.</text>
</comment>
<evidence type="ECO:0000313" key="2">
    <source>
        <dbReference type="Proteomes" id="UP000814033"/>
    </source>
</evidence>
<protein>
    <submittedName>
        <fullName evidence="1">Uncharacterized protein</fullName>
    </submittedName>
</protein>
<reference evidence="1" key="1">
    <citation type="submission" date="2021-02" db="EMBL/GenBank/DDBJ databases">
        <authorList>
            <consortium name="DOE Joint Genome Institute"/>
            <person name="Ahrendt S."/>
            <person name="Looney B.P."/>
            <person name="Miyauchi S."/>
            <person name="Morin E."/>
            <person name="Drula E."/>
            <person name="Courty P.E."/>
            <person name="Chicoki N."/>
            <person name="Fauchery L."/>
            <person name="Kohler A."/>
            <person name="Kuo A."/>
            <person name="Labutti K."/>
            <person name="Pangilinan J."/>
            <person name="Lipzen A."/>
            <person name="Riley R."/>
            <person name="Andreopoulos W."/>
            <person name="He G."/>
            <person name="Johnson J."/>
            <person name="Barry K.W."/>
            <person name="Grigoriev I.V."/>
            <person name="Nagy L."/>
            <person name="Hibbett D."/>
            <person name="Henrissat B."/>
            <person name="Matheny P.B."/>
            <person name="Labbe J."/>
            <person name="Martin F."/>
        </authorList>
    </citation>
    <scope>NUCLEOTIDE SEQUENCE</scope>
    <source>
        <strain evidence="1">FP105234-sp</strain>
    </source>
</reference>
<name>A0ACB8R1F5_9AGAM</name>